<gene>
    <name evidence="3" type="ORF">IPOD504_LOCUS16790</name>
</gene>
<keyword evidence="4" id="KW-1185">Reference proteome</keyword>
<organism evidence="3 4">
    <name type="scientific">Iphiclides podalirius</name>
    <name type="common">scarce swallowtail</name>
    <dbReference type="NCBI Taxonomy" id="110791"/>
    <lineage>
        <taxon>Eukaryota</taxon>
        <taxon>Metazoa</taxon>
        <taxon>Ecdysozoa</taxon>
        <taxon>Arthropoda</taxon>
        <taxon>Hexapoda</taxon>
        <taxon>Insecta</taxon>
        <taxon>Pterygota</taxon>
        <taxon>Neoptera</taxon>
        <taxon>Endopterygota</taxon>
        <taxon>Lepidoptera</taxon>
        <taxon>Glossata</taxon>
        <taxon>Ditrysia</taxon>
        <taxon>Papilionoidea</taxon>
        <taxon>Papilionidae</taxon>
        <taxon>Papilioninae</taxon>
        <taxon>Iphiclides</taxon>
    </lineage>
</organism>
<keyword evidence="2" id="KW-0732">Signal</keyword>
<feature type="chain" id="PRO_5045508428" evidence="2">
    <location>
        <begin position="22"/>
        <end position="211"/>
    </location>
</feature>
<feature type="signal peptide" evidence="2">
    <location>
        <begin position="1"/>
        <end position="21"/>
    </location>
</feature>
<evidence type="ECO:0000256" key="2">
    <source>
        <dbReference type="SAM" id="SignalP"/>
    </source>
</evidence>
<accession>A0ABN8J407</accession>
<feature type="compositionally biased region" description="Basic and acidic residues" evidence="1">
    <location>
        <begin position="151"/>
        <end position="160"/>
    </location>
</feature>
<evidence type="ECO:0000256" key="1">
    <source>
        <dbReference type="SAM" id="MobiDB-lite"/>
    </source>
</evidence>
<name>A0ABN8J407_9NEOP</name>
<proteinExistence type="predicted"/>
<feature type="compositionally biased region" description="Low complexity" evidence="1">
    <location>
        <begin position="165"/>
        <end position="176"/>
    </location>
</feature>
<evidence type="ECO:0000313" key="4">
    <source>
        <dbReference type="Proteomes" id="UP000837857"/>
    </source>
</evidence>
<dbReference type="EMBL" id="OW152820">
    <property type="protein sequence ID" value="CAH2075434.1"/>
    <property type="molecule type" value="Genomic_DNA"/>
</dbReference>
<feature type="region of interest" description="Disordered" evidence="1">
    <location>
        <begin position="151"/>
        <end position="183"/>
    </location>
</feature>
<evidence type="ECO:0000313" key="3">
    <source>
        <dbReference type="EMBL" id="CAH2075434.1"/>
    </source>
</evidence>
<dbReference type="Proteomes" id="UP000837857">
    <property type="component" value="Chromosome 8"/>
</dbReference>
<feature type="non-terminal residue" evidence="3">
    <location>
        <position position="1"/>
    </location>
</feature>
<sequence length="211" mass="24050">MTFSMRLPLLTCLVYLTCVHGIMVKYGTKGGPIEPPTPEPLPPPQPYRVPAPVWEDRSDDTPDPNAHWRPPFFRPEPRYTQVFFKASTPSPISNVQSFVNSYLSNQPIKATPIKTYFSPSQILSSQNLPGVGIRYFIPAYVNEQLEVKQKKQDDAKHNEIETNDIADSSTDASSDAQWKFEKDSATRLQRTTLEGTARPFYQWPAYIHPRH</sequence>
<reference evidence="3" key="1">
    <citation type="submission" date="2022-03" db="EMBL/GenBank/DDBJ databases">
        <authorList>
            <person name="Martin H S."/>
        </authorList>
    </citation>
    <scope>NUCLEOTIDE SEQUENCE</scope>
</reference>
<protein>
    <submittedName>
        <fullName evidence="3">Uncharacterized protein</fullName>
    </submittedName>
</protein>